<accession>A0A076NKQ0</accession>
<feature type="region of interest" description="Disordered" evidence="1">
    <location>
        <begin position="1"/>
        <end position="55"/>
    </location>
</feature>
<evidence type="ECO:0000256" key="1">
    <source>
        <dbReference type="SAM" id="MobiDB-lite"/>
    </source>
</evidence>
<evidence type="ECO:0000313" key="5">
    <source>
        <dbReference type="Proteomes" id="UP000028780"/>
    </source>
</evidence>
<dbReference type="RefSeq" id="WP_038591751.1">
    <property type="nucleotide sequence ID" value="NZ_CP009211.1"/>
</dbReference>
<dbReference type="Proteomes" id="UP000028780">
    <property type="component" value="Chromosome"/>
</dbReference>
<feature type="compositionally biased region" description="Basic and acidic residues" evidence="1">
    <location>
        <begin position="1"/>
        <end position="28"/>
    </location>
</feature>
<dbReference type="HOGENOM" id="CLU_1674966_0_0_11"/>
<keyword evidence="2" id="KW-1133">Transmembrane helix</keyword>
<proteinExistence type="predicted"/>
<dbReference type="EMBL" id="LT906467">
    <property type="protein sequence ID" value="SNV77935.1"/>
    <property type="molecule type" value="Genomic_DNA"/>
</dbReference>
<keyword evidence="2" id="KW-0812">Transmembrane</keyword>
<evidence type="ECO:0000313" key="6">
    <source>
        <dbReference type="Proteomes" id="UP000215374"/>
    </source>
</evidence>
<dbReference type="OrthoDB" id="3243402at2"/>
<feature type="transmembrane region" description="Helical" evidence="2">
    <location>
        <begin position="118"/>
        <end position="137"/>
    </location>
</feature>
<dbReference type="STRING" id="156978.CIMIT_08690"/>
<protein>
    <submittedName>
        <fullName evidence="3">Uncharacterized protein</fullName>
    </submittedName>
</protein>
<reference evidence="4 6" key="2">
    <citation type="submission" date="2017-06" db="EMBL/GenBank/DDBJ databases">
        <authorList>
            <consortium name="Pathogen Informatics"/>
        </authorList>
    </citation>
    <scope>NUCLEOTIDE SEQUENCE [LARGE SCALE GENOMIC DNA]</scope>
    <source>
        <strain evidence="4 6">NCTC13015</strain>
    </source>
</reference>
<feature type="compositionally biased region" description="Low complexity" evidence="1">
    <location>
        <begin position="31"/>
        <end position="41"/>
    </location>
</feature>
<dbReference type="AlphaFoldDB" id="A0A076NKQ0"/>
<dbReference type="KEGG" id="cii:CIMIT_08690"/>
<organism evidence="3 5">
    <name type="scientific">Corynebacterium imitans</name>
    <dbReference type="NCBI Taxonomy" id="156978"/>
    <lineage>
        <taxon>Bacteria</taxon>
        <taxon>Bacillati</taxon>
        <taxon>Actinomycetota</taxon>
        <taxon>Actinomycetes</taxon>
        <taxon>Mycobacteriales</taxon>
        <taxon>Corynebacteriaceae</taxon>
        <taxon>Corynebacterium</taxon>
    </lineage>
</organism>
<feature type="transmembrane region" description="Helical" evidence="2">
    <location>
        <begin position="83"/>
        <end position="106"/>
    </location>
</feature>
<dbReference type="Proteomes" id="UP000215374">
    <property type="component" value="Chromosome 1"/>
</dbReference>
<dbReference type="EMBL" id="CP009211">
    <property type="protein sequence ID" value="AIJ33973.1"/>
    <property type="molecule type" value="Genomic_DNA"/>
</dbReference>
<sequence length="157" mass="17133">MSAHDETAEARKLREQAEEGATRERNARGESSSSALASTSRDAAEDNLEDEAGTQSSLDALKLRRQLTYLDNKRQNLKLQKRVADAAMWAVGIQMGLTNFAFFVYMGQNGFNPEPPVMIAWMSSTVVQIVGIVVVAAKGLFPQRTGAGQAEEEQELG</sequence>
<name>A0A076NKQ0_9CORY</name>
<evidence type="ECO:0000313" key="3">
    <source>
        <dbReference type="EMBL" id="AIJ33973.1"/>
    </source>
</evidence>
<gene>
    <name evidence="3" type="ORF">CIMIT_08690</name>
    <name evidence="4" type="ORF">SAMEA4535761_01799</name>
</gene>
<keyword evidence="5" id="KW-1185">Reference proteome</keyword>
<evidence type="ECO:0000256" key="2">
    <source>
        <dbReference type="SAM" id="Phobius"/>
    </source>
</evidence>
<keyword evidence="2" id="KW-0472">Membrane</keyword>
<evidence type="ECO:0000313" key="4">
    <source>
        <dbReference type="EMBL" id="SNV77935.1"/>
    </source>
</evidence>
<reference evidence="3 5" key="1">
    <citation type="submission" date="2014-08" db="EMBL/GenBank/DDBJ databases">
        <title>Complete genome sequence of Corynebacterium imitans DSM 44264, isolated from a five-month-old boy with suspected pharyngeal diphtheria.</title>
        <authorList>
            <person name="Mollmann S."/>
            <person name="Albersmeier A."/>
            <person name="Ruckert C."/>
            <person name="Tauch A."/>
        </authorList>
    </citation>
    <scope>NUCLEOTIDE SEQUENCE [LARGE SCALE GENOMIC DNA]</scope>
    <source>
        <strain evidence="3 5">DSM 44264</strain>
    </source>
</reference>